<dbReference type="GO" id="GO:0052636">
    <property type="term" value="F:arabinosyltransferase activity"/>
    <property type="evidence" value="ECO:0007669"/>
    <property type="project" value="TreeGrafter"/>
</dbReference>
<feature type="region of interest" description="Disordered" evidence="1">
    <location>
        <begin position="1"/>
        <end position="21"/>
    </location>
</feature>
<dbReference type="EMBL" id="HBIZ01002868">
    <property type="protein sequence ID" value="CAE0748949.1"/>
    <property type="molecule type" value="Transcribed_RNA"/>
</dbReference>
<reference evidence="4" key="1">
    <citation type="submission" date="2021-01" db="EMBL/GenBank/DDBJ databases">
        <authorList>
            <person name="Corre E."/>
            <person name="Pelletier E."/>
            <person name="Niang G."/>
            <person name="Scheremetjew M."/>
            <person name="Finn R."/>
            <person name="Kale V."/>
            <person name="Holt S."/>
            <person name="Cochrane G."/>
            <person name="Meng A."/>
            <person name="Brown T."/>
            <person name="Cohen L."/>
        </authorList>
    </citation>
    <scope>NUCLEOTIDE SEQUENCE</scope>
    <source>
        <strain evidence="4">CCMP645</strain>
    </source>
</reference>
<evidence type="ECO:0000259" key="3">
    <source>
        <dbReference type="Pfam" id="PF03407"/>
    </source>
</evidence>
<evidence type="ECO:0000313" key="4">
    <source>
        <dbReference type="EMBL" id="CAE0748949.1"/>
    </source>
</evidence>
<protein>
    <recommendedName>
        <fullName evidence="3">Nucleotide-diphospho-sugar transferase domain-containing protein</fullName>
    </recommendedName>
</protein>
<dbReference type="PANTHER" id="PTHR46936">
    <property type="entry name" value="ARABINOSYLTRANSFERASE XEG113"/>
    <property type="match status" value="1"/>
</dbReference>
<feature type="transmembrane region" description="Helical" evidence="2">
    <location>
        <begin position="36"/>
        <end position="53"/>
    </location>
</feature>
<feature type="domain" description="Nucleotide-diphospho-sugar transferase" evidence="3">
    <location>
        <begin position="171"/>
        <end position="468"/>
    </location>
</feature>
<evidence type="ECO:0000256" key="1">
    <source>
        <dbReference type="SAM" id="MobiDB-lite"/>
    </source>
</evidence>
<sequence length="739" mass="78301">MKNIARSSLKSQETRTPTLGQDVPRGAVRNLSRSRFVRLASFLAIILLIHFAVRQGLTLHATVPYAARIFPRSAGAEPPVSSASSTVSHQSHDGVRTLDQTPGQAVFHDFSPDASKHASSAASCGDGSLEQALARAVPAGRGMVLLTFGNSKVGEVLSNFVAHVVLVGAPFVLGAVDVAVFDQFCTRRDVAVYKTPLALDAGYSLEGSNAHSSGSWQRFAAMRIGEIARVVLLGYDVLQSDVDVVFLRNPVPYLTCAHAGSLAVAAEAEAVSAVSGTSAALKGDISCGTLRDADVAVSSDNMSPGMDAQQGISYAVGGTLNTGLVLLRATAAGQAFAARWHRAVLERACPSTTPQTCRSTCKGHCDHKGECSGDCRPGICCTSDQQVFGRLVRDDSLPYPGLVVPRGSGRIVRAANGTIALGALPLALFMHGHAYMVQSAHLRLGVRPFAVHATYSLDKHDHTAKIQRFREAGLWAVDTPEDPNTRFLALNFSVSPATTALIERFGAQREAASNIAVHLQALRGYVAELRDALALARALGRTLVLPAWTCYCDKLWSGSDDIFHFGCMYPGSQDGHFVPFVCPMDHVLSPSSWRDVGVSYRDARFAESMDGRSVVDVQLLPEGSKLSLGSLPLGLSDAAAAGALAPLAHKTVLRLPHARGLLCGLEAEANADMAALSAKLLRPPEWCSTCFRPCADELSRWLDAAAISAGADGANRWCARVDPPRPLPAAIRACRSGAS</sequence>
<gene>
    <name evidence="4" type="ORF">PCAR00345_LOCUS1531</name>
</gene>
<evidence type="ECO:0000256" key="2">
    <source>
        <dbReference type="SAM" id="Phobius"/>
    </source>
</evidence>
<organism evidence="4">
    <name type="scientific">Chrysotila carterae</name>
    <name type="common">Marine alga</name>
    <name type="synonym">Syracosphaera carterae</name>
    <dbReference type="NCBI Taxonomy" id="13221"/>
    <lineage>
        <taxon>Eukaryota</taxon>
        <taxon>Haptista</taxon>
        <taxon>Haptophyta</taxon>
        <taxon>Prymnesiophyceae</taxon>
        <taxon>Isochrysidales</taxon>
        <taxon>Isochrysidaceae</taxon>
        <taxon>Chrysotila</taxon>
    </lineage>
</organism>
<feature type="compositionally biased region" description="Polar residues" evidence="1">
    <location>
        <begin position="1"/>
        <end position="19"/>
    </location>
</feature>
<name>A0A7S4B0G4_CHRCT</name>
<keyword evidence="2" id="KW-1133">Transmembrane helix</keyword>
<proteinExistence type="predicted"/>
<keyword evidence="2" id="KW-0812">Transmembrane</keyword>
<dbReference type="InterPro" id="IPR053250">
    <property type="entry name" value="Glycosyltransferase_77"/>
</dbReference>
<dbReference type="InterPro" id="IPR005069">
    <property type="entry name" value="Nucl-diP-sugar_transferase"/>
</dbReference>
<dbReference type="AlphaFoldDB" id="A0A7S4B0G4"/>
<dbReference type="GO" id="GO:0005794">
    <property type="term" value="C:Golgi apparatus"/>
    <property type="evidence" value="ECO:0007669"/>
    <property type="project" value="TreeGrafter"/>
</dbReference>
<keyword evidence="2" id="KW-0472">Membrane</keyword>
<accession>A0A7S4B0G4</accession>
<dbReference type="Pfam" id="PF03407">
    <property type="entry name" value="Nucleotid_trans"/>
    <property type="match status" value="1"/>
</dbReference>
<dbReference type="PANTHER" id="PTHR46936:SF1">
    <property type="entry name" value="ARABINOSYLTRANSFERASE XEG113"/>
    <property type="match status" value="1"/>
</dbReference>